<keyword evidence="2" id="KW-0732">Signal</keyword>
<reference evidence="4" key="1">
    <citation type="submission" date="2018-05" db="EMBL/GenBank/DDBJ databases">
        <authorList>
            <person name="Li X."/>
        </authorList>
    </citation>
    <scope>NUCLEOTIDE SEQUENCE [LARGE SCALE GENOMIC DNA]</scope>
    <source>
        <strain evidence="4">HKS-05</strain>
    </source>
</reference>
<sequence>MKLMSTILISGMVALGAAAAAVAQDAAPQPPAGQAQPGPGPRGRPGGPPGGQMGERAPPSIGGVVGTVDSVSASGFVVTLSPGHQATVETSSATTYRKGKAASSASAVKEGQRVVAIGLATVGRGNSGSTVKATEIILQPAGGGTATSSTDGVPFQQGVAPVAKEVGKVPANYVQGEGTIISGPEASKAIQAALAAYTGGVVNRVVKLKTGEYEVHNVGVRWPHHLFVDKNFKFIGAQ</sequence>
<evidence type="ECO:0008006" key="5">
    <source>
        <dbReference type="Google" id="ProtNLM"/>
    </source>
</evidence>
<feature type="chain" id="PRO_5016389228" description="DUF5666 domain-containing protein" evidence="2">
    <location>
        <begin position="24"/>
        <end position="238"/>
    </location>
</feature>
<feature type="region of interest" description="Disordered" evidence="1">
    <location>
        <begin position="26"/>
        <end position="65"/>
    </location>
</feature>
<proteinExistence type="predicted"/>
<dbReference type="OrthoDB" id="4240710at2"/>
<evidence type="ECO:0000256" key="1">
    <source>
        <dbReference type="SAM" id="MobiDB-lite"/>
    </source>
</evidence>
<dbReference type="Proteomes" id="UP000249842">
    <property type="component" value="Unassembled WGS sequence"/>
</dbReference>
<dbReference type="RefSeq" id="WP_111456024.1">
    <property type="nucleotide sequence ID" value="NZ_QFYP01000001.1"/>
</dbReference>
<evidence type="ECO:0000256" key="2">
    <source>
        <dbReference type="SAM" id="SignalP"/>
    </source>
</evidence>
<keyword evidence="4" id="KW-1185">Reference proteome</keyword>
<organism evidence="3 4">
    <name type="scientific">Phenylobacterium hankyongense</name>
    <dbReference type="NCBI Taxonomy" id="1813876"/>
    <lineage>
        <taxon>Bacteria</taxon>
        <taxon>Pseudomonadati</taxon>
        <taxon>Pseudomonadota</taxon>
        <taxon>Alphaproteobacteria</taxon>
        <taxon>Caulobacterales</taxon>
        <taxon>Caulobacteraceae</taxon>
        <taxon>Phenylobacterium</taxon>
    </lineage>
</organism>
<feature type="signal peptide" evidence="2">
    <location>
        <begin position="1"/>
        <end position="23"/>
    </location>
</feature>
<evidence type="ECO:0000313" key="4">
    <source>
        <dbReference type="Proteomes" id="UP000249842"/>
    </source>
</evidence>
<accession>A0A328AX52</accession>
<gene>
    <name evidence="3" type="ORF">DJ021_02395</name>
</gene>
<feature type="compositionally biased region" description="Low complexity" evidence="1">
    <location>
        <begin position="26"/>
        <end position="37"/>
    </location>
</feature>
<dbReference type="EMBL" id="QFYP01000001">
    <property type="protein sequence ID" value="RAK58731.1"/>
    <property type="molecule type" value="Genomic_DNA"/>
</dbReference>
<name>A0A328AX52_9CAUL</name>
<protein>
    <recommendedName>
        <fullName evidence="5">DUF5666 domain-containing protein</fullName>
    </recommendedName>
</protein>
<feature type="compositionally biased region" description="Pro residues" evidence="1">
    <location>
        <begin position="38"/>
        <end position="48"/>
    </location>
</feature>
<dbReference type="AlphaFoldDB" id="A0A328AX52"/>
<comment type="caution">
    <text evidence="3">The sequence shown here is derived from an EMBL/GenBank/DDBJ whole genome shotgun (WGS) entry which is preliminary data.</text>
</comment>
<evidence type="ECO:0000313" key="3">
    <source>
        <dbReference type="EMBL" id="RAK58731.1"/>
    </source>
</evidence>